<keyword evidence="7" id="KW-0479">Metal-binding</keyword>
<dbReference type="InterPro" id="IPR008915">
    <property type="entry name" value="Peptidase_M50"/>
</dbReference>
<dbReference type="GO" id="GO:0046872">
    <property type="term" value="F:metal ion binding"/>
    <property type="evidence" value="ECO:0007669"/>
    <property type="project" value="UniProtKB-KW"/>
</dbReference>
<dbReference type="PANTHER" id="PTHR35864:SF1">
    <property type="entry name" value="ZINC METALLOPROTEASE YWHC-RELATED"/>
    <property type="match status" value="1"/>
</dbReference>
<dbReference type="STRING" id="84022.CACET_c18800"/>
<evidence type="ECO:0000256" key="2">
    <source>
        <dbReference type="ARBA" id="ARBA00004651"/>
    </source>
</evidence>
<evidence type="ECO:0000256" key="10">
    <source>
        <dbReference type="ARBA" id="ARBA00022989"/>
    </source>
</evidence>
<evidence type="ECO:0000256" key="4">
    <source>
        <dbReference type="ARBA" id="ARBA00022475"/>
    </source>
</evidence>
<evidence type="ECO:0000256" key="11">
    <source>
        <dbReference type="ARBA" id="ARBA00023049"/>
    </source>
</evidence>
<evidence type="ECO:0000256" key="1">
    <source>
        <dbReference type="ARBA" id="ARBA00001947"/>
    </source>
</evidence>
<dbReference type="CDD" id="cd06158">
    <property type="entry name" value="S2P-M50_like_1"/>
    <property type="match status" value="1"/>
</dbReference>
<dbReference type="KEGG" id="cace:CACET_c18800"/>
<gene>
    <name evidence="13" type="ORF">CACET_c18800</name>
</gene>
<comment type="subcellular location">
    <subcellularLocation>
        <location evidence="2">Cell membrane</location>
        <topology evidence="2">Multi-pass membrane protein</topology>
    </subcellularLocation>
</comment>
<evidence type="ECO:0000313" key="13">
    <source>
        <dbReference type="EMBL" id="AKL95328.1"/>
    </source>
</evidence>
<reference evidence="13 14" key="1">
    <citation type="submission" date="2014-10" db="EMBL/GenBank/DDBJ databases">
        <title>Genome sequence of Clostridium aceticum DSM 1496.</title>
        <authorList>
            <person name="Poehlein A."/>
            <person name="Schiel-Bengelsdorf B."/>
            <person name="Gottschalk G."/>
            <person name="Duerre P."/>
            <person name="Daniel R."/>
        </authorList>
    </citation>
    <scope>NUCLEOTIDE SEQUENCE [LARGE SCALE GENOMIC DNA]</scope>
    <source>
        <strain evidence="13 14">DSM 1496</strain>
    </source>
</reference>
<dbReference type="EMBL" id="CP009687">
    <property type="protein sequence ID" value="AKL95328.1"/>
    <property type="molecule type" value="Genomic_DNA"/>
</dbReference>
<name>A0A0D8ICZ9_9CLOT</name>
<dbReference type="OrthoDB" id="9800627at2"/>
<comment type="similarity">
    <text evidence="3">Belongs to the peptidase M50B family.</text>
</comment>
<evidence type="ECO:0000256" key="8">
    <source>
        <dbReference type="ARBA" id="ARBA00022801"/>
    </source>
</evidence>
<sequence length="206" mass="23337">MFSLDLDITAILLTLPGILVALTVHEFSHAYSAYLLGDDTAKQYGRLTLNPLSHIDLMGFIMLVIFRFGWAKPVPINPNNFSSRKLGYFLVSIAGPLSNILLAILSTLCFALALRLQLGEFVYTMLYSSIFINLVLAIFNLFPIPPLDGSKILLSVLPSSFEKTYYKLQKYTYILLFLLVYLRVINRVLFPMVYYALNVLLRLVLV</sequence>
<protein>
    <submittedName>
        <fullName evidence="13">Zn-dependent protease</fullName>
    </submittedName>
</protein>
<keyword evidence="8" id="KW-0378">Hydrolase</keyword>
<dbReference type="InterPro" id="IPR044537">
    <property type="entry name" value="Rip2-like"/>
</dbReference>
<evidence type="ECO:0000313" key="14">
    <source>
        <dbReference type="Proteomes" id="UP000035704"/>
    </source>
</evidence>
<keyword evidence="9" id="KW-0862">Zinc</keyword>
<dbReference type="RefSeq" id="WP_044824019.1">
    <property type="nucleotide sequence ID" value="NZ_CP009687.1"/>
</dbReference>
<evidence type="ECO:0000256" key="5">
    <source>
        <dbReference type="ARBA" id="ARBA00022670"/>
    </source>
</evidence>
<keyword evidence="4" id="KW-1003">Cell membrane</keyword>
<dbReference type="GO" id="GO:0005886">
    <property type="term" value="C:plasma membrane"/>
    <property type="evidence" value="ECO:0007669"/>
    <property type="project" value="UniProtKB-SubCell"/>
</dbReference>
<keyword evidence="11" id="KW-0482">Metalloprotease</keyword>
<evidence type="ECO:0000256" key="3">
    <source>
        <dbReference type="ARBA" id="ARBA00007931"/>
    </source>
</evidence>
<keyword evidence="12" id="KW-0472">Membrane</keyword>
<keyword evidence="10" id="KW-1133">Transmembrane helix</keyword>
<keyword evidence="6" id="KW-0812">Transmembrane</keyword>
<keyword evidence="14" id="KW-1185">Reference proteome</keyword>
<organism evidence="13 14">
    <name type="scientific">Clostridium aceticum</name>
    <dbReference type="NCBI Taxonomy" id="84022"/>
    <lineage>
        <taxon>Bacteria</taxon>
        <taxon>Bacillati</taxon>
        <taxon>Bacillota</taxon>
        <taxon>Clostridia</taxon>
        <taxon>Eubacteriales</taxon>
        <taxon>Clostridiaceae</taxon>
        <taxon>Clostridium</taxon>
    </lineage>
</organism>
<evidence type="ECO:0000256" key="12">
    <source>
        <dbReference type="ARBA" id="ARBA00023136"/>
    </source>
</evidence>
<dbReference type="Proteomes" id="UP000035704">
    <property type="component" value="Chromosome"/>
</dbReference>
<proteinExistence type="inferred from homology"/>
<dbReference type="GO" id="GO:0006508">
    <property type="term" value="P:proteolysis"/>
    <property type="evidence" value="ECO:0007669"/>
    <property type="project" value="UniProtKB-KW"/>
</dbReference>
<evidence type="ECO:0000256" key="9">
    <source>
        <dbReference type="ARBA" id="ARBA00022833"/>
    </source>
</evidence>
<accession>A0A0D8ICZ9</accession>
<comment type="cofactor">
    <cofactor evidence="1">
        <name>Zn(2+)</name>
        <dbReference type="ChEBI" id="CHEBI:29105"/>
    </cofactor>
</comment>
<dbReference type="Pfam" id="PF02163">
    <property type="entry name" value="Peptidase_M50"/>
    <property type="match status" value="1"/>
</dbReference>
<dbReference type="GO" id="GO:0008237">
    <property type="term" value="F:metallopeptidase activity"/>
    <property type="evidence" value="ECO:0007669"/>
    <property type="project" value="UniProtKB-KW"/>
</dbReference>
<dbReference type="InterPro" id="IPR052348">
    <property type="entry name" value="Metallopeptidase_M50B"/>
</dbReference>
<evidence type="ECO:0000256" key="6">
    <source>
        <dbReference type="ARBA" id="ARBA00022692"/>
    </source>
</evidence>
<evidence type="ECO:0000256" key="7">
    <source>
        <dbReference type="ARBA" id="ARBA00022723"/>
    </source>
</evidence>
<dbReference type="PANTHER" id="PTHR35864">
    <property type="entry name" value="ZINC METALLOPROTEASE MJ0611-RELATED"/>
    <property type="match status" value="1"/>
</dbReference>
<dbReference type="PATRIC" id="fig|84022.5.peg.3338"/>
<keyword evidence="5 13" id="KW-0645">Protease</keyword>
<dbReference type="AlphaFoldDB" id="A0A0D8ICZ9"/>